<dbReference type="SUPFAM" id="SSF48317">
    <property type="entry name" value="Acid phosphatase/Vanadium-dependent haloperoxidase"/>
    <property type="match status" value="1"/>
</dbReference>
<reference evidence="3" key="1">
    <citation type="submission" date="2022-05" db="EMBL/GenBank/DDBJ databases">
        <title>Comparative Genomics of Spacecraft Associated Microbes.</title>
        <authorList>
            <person name="Tran M.T."/>
            <person name="Wright A."/>
            <person name="Seuylemezian A."/>
            <person name="Eisen J."/>
            <person name="Coil D."/>
        </authorList>
    </citation>
    <scope>NUCLEOTIDE SEQUENCE</scope>
    <source>
        <strain evidence="3">214.1.1</strain>
    </source>
</reference>
<proteinExistence type="predicted"/>
<evidence type="ECO:0000313" key="3">
    <source>
        <dbReference type="EMBL" id="MCM3713926.1"/>
    </source>
</evidence>
<feature type="transmembrane region" description="Helical" evidence="1">
    <location>
        <begin position="185"/>
        <end position="206"/>
    </location>
</feature>
<dbReference type="Pfam" id="PF01569">
    <property type="entry name" value="PAP2"/>
    <property type="match status" value="1"/>
</dbReference>
<dbReference type="PANTHER" id="PTHR14969:SF13">
    <property type="entry name" value="AT30094P"/>
    <property type="match status" value="1"/>
</dbReference>
<dbReference type="AlphaFoldDB" id="A0A9X2DNV4"/>
<evidence type="ECO:0000313" key="4">
    <source>
        <dbReference type="Proteomes" id="UP001139179"/>
    </source>
</evidence>
<sequence length="211" mass="23625">MQHKSSTFLLRCSGVLLMLFLFLTYGVVTGATLALDEALIQRVSMLEHPFLTAMLIALSFIGSTIPVVVLSAVMLLILYLFTKKKRDVIFFVAVSLCSVTLNVLLKSYFERERPSIIEMIEETGFSYPSAHAMAAFTLYGAVTFLLWRHLKKRKSRRFLVGAAASIILLMGFSRIYLGVHYPSDVIGGYLVSGALLTISIFIYQFIEHNIP</sequence>
<feature type="transmembrane region" description="Helical" evidence="1">
    <location>
        <begin position="159"/>
        <end position="179"/>
    </location>
</feature>
<dbReference type="InterPro" id="IPR036938">
    <property type="entry name" value="PAP2/HPO_sf"/>
</dbReference>
<keyword evidence="1" id="KW-1133">Transmembrane helix</keyword>
<evidence type="ECO:0000259" key="2">
    <source>
        <dbReference type="SMART" id="SM00014"/>
    </source>
</evidence>
<keyword evidence="1" id="KW-0472">Membrane</keyword>
<dbReference type="CDD" id="cd03392">
    <property type="entry name" value="PAP2_like_2"/>
    <property type="match status" value="1"/>
</dbReference>
<keyword evidence="1" id="KW-0812">Transmembrane</keyword>
<accession>A0A9X2DNV4</accession>
<dbReference type="PANTHER" id="PTHR14969">
    <property type="entry name" value="SPHINGOSINE-1-PHOSPHATE PHOSPHOHYDROLASE"/>
    <property type="match status" value="1"/>
</dbReference>
<comment type="caution">
    <text evidence="3">The sequence shown here is derived from an EMBL/GenBank/DDBJ whole genome shotgun (WGS) entry which is preliminary data.</text>
</comment>
<feature type="transmembrane region" description="Helical" evidence="1">
    <location>
        <begin position="88"/>
        <end position="109"/>
    </location>
</feature>
<dbReference type="Gene3D" id="1.20.144.10">
    <property type="entry name" value="Phosphatidic acid phosphatase type 2/haloperoxidase"/>
    <property type="match status" value="2"/>
</dbReference>
<dbReference type="InterPro" id="IPR000326">
    <property type="entry name" value="PAP2/HPO"/>
</dbReference>
<name>A0A9X2DNV4_9BACI</name>
<dbReference type="SMART" id="SM00014">
    <property type="entry name" value="acidPPc"/>
    <property type="match status" value="1"/>
</dbReference>
<feature type="transmembrane region" description="Helical" evidence="1">
    <location>
        <begin position="55"/>
        <end position="81"/>
    </location>
</feature>
<protein>
    <submittedName>
        <fullName evidence="3">Phosphatase PAP2 family protein</fullName>
    </submittedName>
</protein>
<evidence type="ECO:0000256" key="1">
    <source>
        <dbReference type="SAM" id="Phobius"/>
    </source>
</evidence>
<gene>
    <name evidence="3" type="ORF">M3202_07495</name>
</gene>
<feature type="transmembrane region" description="Helical" evidence="1">
    <location>
        <begin position="12"/>
        <end position="35"/>
    </location>
</feature>
<keyword evidence="4" id="KW-1185">Reference proteome</keyword>
<feature type="transmembrane region" description="Helical" evidence="1">
    <location>
        <begin position="129"/>
        <end position="147"/>
    </location>
</feature>
<feature type="domain" description="Phosphatidic acid phosphatase type 2/haloperoxidase" evidence="2">
    <location>
        <begin position="85"/>
        <end position="200"/>
    </location>
</feature>
<organism evidence="3 4">
    <name type="scientific">Halalkalibacter oceani</name>
    <dbReference type="NCBI Taxonomy" id="1653776"/>
    <lineage>
        <taxon>Bacteria</taxon>
        <taxon>Bacillati</taxon>
        <taxon>Bacillota</taxon>
        <taxon>Bacilli</taxon>
        <taxon>Bacillales</taxon>
        <taxon>Bacillaceae</taxon>
        <taxon>Halalkalibacter</taxon>
    </lineage>
</organism>
<dbReference type="EMBL" id="JAMBOL010000004">
    <property type="protein sequence ID" value="MCM3713926.1"/>
    <property type="molecule type" value="Genomic_DNA"/>
</dbReference>
<dbReference type="RefSeq" id="WP_251222728.1">
    <property type="nucleotide sequence ID" value="NZ_JAMBOL010000004.1"/>
</dbReference>
<dbReference type="Proteomes" id="UP001139179">
    <property type="component" value="Unassembled WGS sequence"/>
</dbReference>